<evidence type="ECO:0000313" key="1">
    <source>
        <dbReference type="EMBL" id="GAA1266142.1"/>
    </source>
</evidence>
<comment type="caution">
    <text evidence="1">The sequence shown here is derived from an EMBL/GenBank/DDBJ whole genome shotgun (WGS) entry which is preliminary data.</text>
</comment>
<protein>
    <recommendedName>
        <fullName evidence="3">Thiazolylpeptide-type bacteriocin</fullName>
    </recommendedName>
</protein>
<name>A0ABP4HH94_9ACTN</name>
<dbReference type="Proteomes" id="UP001500037">
    <property type="component" value="Unassembled WGS sequence"/>
</dbReference>
<dbReference type="EMBL" id="BAAALF010000174">
    <property type="protein sequence ID" value="GAA1266142.1"/>
    <property type="molecule type" value="Genomic_DNA"/>
</dbReference>
<sequence length="67" mass="6988">MSVDFALFDLTELAVLDAADLDVPALRASHTARFADDMDELISKSLVVEPACCSCSSSVSCCCTGVA</sequence>
<evidence type="ECO:0008006" key="3">
    <source>
        <dbReference type="Google" id="ProtNLM"/>
    </source>
</evidence>
<organism evidence="1 2">
    <name type="scientific">Kitasatospora nipponensis</name>
    <dbReference type="NCBI Taxonomy" id="258049"/>
    <lineage>
        <taxon>Bacteria</taxon>
        <taxon>Bacillati</taxon>
        <taxon>Actinomycetota</taxon>
        <taxon>Actinomycetes</taxon>
        <taxon>Kitasatosporales</taxon>
        <taxon>Streptomycetaceae</taxon>
        <taxon>Kitasatospora</taxon>
    </lineage>
</organism>
<keyword evidence="2" id="KW-1185">Reference proteome</keyword>
<reference evidence="2" key="1">
    <citation type="journal article" date="2019" name="Int. J. Syst. Evol. Microbiol.">
        <title>The Global Catalogue of Microorganisms (GCM) 10K type strain sequencing project: providing services to taxonomists for standard genome sequencing and annotation.</title>
        <authorList>
            <consortium name="The Broad Institute Genomics Platform"/>
            <consortium name="The Broad Institute Genome Sequencing Center for Infectious Disease"/>
            <person name="Wu L."/>
            <person name="Ma J."/>
        </authorList>
    </citation>
    <scope>NUCLEOTIDE SEQUENCE [LARGE SCALE GENOMIC DNA]</scope>
    <source>
        <strain evidence="2">JCM 13004</strain>
    </source>
</reference>
<dbReference type="RefSeq" id="WP_344445615.1">
    <property type="nucleotide sequence ID" value="NZ_BAAALF010000174.1"/>
</dbReference>
<gene>
    <name evidence="1" type="ORF">GCM10009665_64040</name>
</gene>
<accession>A0ABP4HH94</accession>
<evidence type="ECO:0000313" key="2">
    <source>
        <dbReference type="Proteomes" id="UP001500037"/>
    </source>
</evidence>
<proteinExistence type="predicted"/>